<name>A7N269_VIBC1</name>
<evidence type="ECO:0000313" key="2">
    <source>
        <dbReference type="Proteomes" id="UP000008152"/>
    </source>
</evidence>
<dbReference type="EMBL" id="CP000790">
    <property type="protein sequence ID" value="ABU74647.1"/>
    <property type="molecule type" value="Genomic_DNA"/>
</dbReference>
<dbReference type="KEGG" id="vha:VIBHAR_06764"/>
<organism evidence="1 2">
    <name type="scientific">Vibrio campbellii (strain ATCC BAA-1116)</name>
    <dbReference type="NCBI Taxonomy" id="2902295"/>
    <lineage>
        <taxon>Bacteria</taxon>
        <taxon>Pseudomonadati</taxon>
        <taxon>Pseudomonadota</taxon>
        <taxon>Gammaproteobacteria</taxon>
        <taxon>Vibrionales</taxon>
        <taxon>Vibrionaceae</taxon>
        <taxon>Vibrio</taxon>
    </lineage>
</organism>
<dbReference type="AlphaFoldDB" id="A7N269"/>
<evidence type="ECO:0000313" key="1">
    <source>
        <dbReference type="EMBL" id="ABU74647.1"/>
    </source>
</evidence>
<sequence>MSGILSSANNPNLACMIPVMNLSGSIRANKTPHTFERFDQP</sequence>
<protein>
    <submittedName>
        <fullName evidence="1">Uncharacterized protein</fullName>
    </submittedName>
</protein>
<proteinExistence type="predicted"/>
<gene>
    <name evidence="1" type="ordered locus">VIBHAR_06764</name>
</gene>
<accession>A7N269</accession>
<dbReference type="PATRIC" id="fig|338187.36.peg.5607"/>
<reference evidence="1 2" key="1">
    <citation type="submission" date="2007-08" db="EMBL/GenBank/DDBJ databases">
        <authorList>
            <consortium name="The Vibrio harveyi Genome Sequencing Project"/>
            <person name="Bassler B."/>
            <person name="Clifton S.W."/>
            <person name="Fulton L."/>
            <person name="Delehaunty K."/>
            <person name="Fronick C."/>
            <person name="Harrison M."/>
            <person name="Markivic C."/>
            <person name="Fulton R."/>
            <person name="Tin-Wollam A.-M."/>
            <person name="Shah N."/>
            <person name="Pepin K."/>
            <person name="Nash W."/>
            <person name="Thiruvilangam P."/>
            <person name="Bhonagiri V."/>
            <person name="Waters C."/>
            <person name="Tu K.C."/>
            <person name="Irgon J."/>
            <person name="Wilson R.K."/>
        </authorList>
    </citation>
    <scope>NUCLEOTIDE SEQUENCE [LARGE SCALE GENOMIC DNA]</scope>
    <source>
        <strain evidence="2">ATCC BAA-1116 / BB120</strain>
    </source>
</reference>
<dbReference type="Proteomes" id="UP000008152">
    <property type="component" value="Chromosome II"/>
</dbReference>